<evidence type="ECO:0000313" key="3">
    <source>
        <dbReference type="EMBL" id="MEQ2558530.1"/>
    </source>
</evidence>
<evidence type="ECO:0000256" key="2">
    <source>
        <dbReference type="RuleBase" id="RU000363"/>
    </source>
</evidence>
<dbReference type="GO" id="GO:0004316">
    <property type="term" value="F:3-oxoacyl-[acyl-carrier-protein] reductase (NADPH) activity"/>
    <property type="evidence" value="ECO:0007669"/>
    <property type="project" value="UniProtKB-EC"/>
</dbReference>
<dbReference type="InterPro" id="IPR020904">
    <property type="entry name" value="Sc_DH/Rdtase_CS"/>
</dbReference>
<dbReference type="Pfam" id="PF00106">
    <property type="entry name" value="adh_short"/>
    <property type="match status" value="1"/>
</dbReference>
<evidence type="ECO:0000313" key="4">
    <source>
        <dbReference type="Proteomes" id="UP001454489"/>
    </source>
</evidence>
<keyword evidence="4" id="KW-1185">Reference proteome</keyword>
<name>A0ABV1HFP7_9FIRM</name>
<dbReference type="EC" id="1.1.1.100" evidence="3"/>
<sequence>MNQRVLITGASHGIGKAAAERFAKEGCTLILNCRQSVEELSALEFYLKKNYSVDCISLIGDVSSPDFVKEMFEKTMERFGGIDILINNAGISHIGLLGDMSNEEWHRVMGINLDSVFYCCREAIPYMLSKKSGSIVNVSSVWGNIGASMEVAYSASKGAVNSFTKALAKELAPSNIRVNAAAFGTIDTRMNSCFSAEERAALEEEIPIGRYGTPQEAAECIYRLATAPAYLTGQIITMDGGWC</sequence>
<protein>
    <submittedName>
        <fullName evidence="3">3-oxoacyl-ACP reductase FabG</fullName>
        <ecNumber evidence="3">1.1.1.100</ecNumber>
    </submittedName>
</protein>
<dbReference type="EMBL" id="JBBMEX010000013">
    <property type="protein sequence ID" value="MEQ2558530.1"/>
    <property type="molecule type" value="Genomic_DNA"/>
</dbReference>
<organism evidence="3 4">
    <name type="scientific">Maccoyibacter intestinihominis</name>
    <dbReference type="NCBI Taxonomy" id="3133499"/>
    <lineage>
        <taxon>Bacteria</taxon>
        <taxon>Bacillati</taxon>
        <taxon>Bacillota</taxon>
        <taxon>Clostridia</taxon>
        <taxon>Lachnospirales</taxon>
        <taxon>Lachnospiraceae</taxon>
        <taxon>Maccoyibacter</taxon>
    </lineage>
</organism>
<dbReference type="InterPro" id="IPR002347">
    <property type="entry name" value="SDR_fam"/>
</dbReference>
<dbReference type="NCBIfam" id="NF009466">
    <property type="entry name" value="PRK12826.1-2"/>
    <property type="match status" value="1"/>
</dbReference>
<comment type="caution">
    <text evidence="3">The sequence shown here is derived from an EMBL/GenBank/DDBJ whole genome shotgun (WGS) entry which is preliminary data.</text>
</comment>
<dbReference type="RefSeq" id="WP_353531323.1">
    <property type="nucleotide sequence ID" value="NZ_JBBMEX010000013.1"/>
</dbReference>
<accession>A0ABV1HFP7</accession>
<dbReference type="CDD" id="cd05233">
    <property type="entry name" value="SDR_c"/>
    <property type="match status" value="1"/>
</dbReference>
<reference evidence="3 4" key="1">
    <citation type="submission" date="2024-03" db="EMBL/GenBank/DDBJ databases">
        <title>Human intestinal bacterial collection.</title>
        <authorList>
            <person name="Pauvert C."/>
            <person name="Hitch T.C.A."/>
            <person name="Clavel T."/>
        </authorList>
    </citation>
    <scope>NUCLEOTIDE SEQUENCE [LARGE SCALE GENOMIC DNA]</scope>
    <source>
        <strain evidence="3 4">CLA-AA-H185</strain>
    </source>
</reference>
<dbReference type="Proteomes" id="UP001454489">
    <property type="component" value="Unassembled WGS sequence"/>
</dbReference>
<dbReference type="NCBIfam" id="NF047420">
    <property type="entry name" value="EF_P_mod_YmfI"/>
    <property type="match status" value="1"/>
</dbReference>
<proteinExistence type="inferred from homology"/>
<dbReference type="PANTHER" id="PTHR42760:SF40">
    <property type="entry name" value="3-OXOACYL-[ACYL-CARRIER-PROTEIN] REDUCTASE, CHLOROPLASTIC"/>
    <property type="match status" value="1"/>
</dbReference>
<dbReference type="PROSITE" id="PS00061">
    <property type="entry name" value="ADH_SHORT"/>
    <property type="match status" value="1"/>
</dbReference>
<dbReference type="PANTHER" id="PTHR42760">
    <property type="entry name" value="SHORT-CHAIN DEHYDROGENASES/REDUCTASES FAMILY MEMBER"/>
    <property type="match status" value="1"/>
</dbReference>
<dbReference type="PRINTS" id="PR00080">
    <property type="entry name" value="SDRFAMILY"/>
</dbReference>
<keyword evidence="3" id="KW-0560">Oxidoreductase</keyword>
<dbReference type="InterPro" id="IPR036291">
    <property type="entry name" value="NAD(P)-bd_dom_sf"/>
</dbReference>
<evidence type="ECO:0000256" key="1">
    <source>
        <dbReference type="ARBA" id="ARBA00006484"/>
    </source>
</evidence>
<dbReference type="Gene3D" id="3.40.50.720">
    <property type="entry name" value="NAD(P)-binding Rossmann-like Domain"/>
    <property type="match status" value="1"/>
</dbReference>
<comment type="similarity">
    <text evidence="1 2">Belongs to the short-chain dehydrogenases/reductases (SDR) family.</text>
</comment>
<gene>
    <name evidence="3" type="primary">fabG</name>
    <name evidence="3" type="ORF">WMO43_11725</name>
</gene>
<dbReference type="PRINTS" id="PR00081">
    <property type="entry name" value="GDHRDH"/>
</dbReference>
<dbReference type="SUPFAM" id="SSF51735">
    <property type="entry name" value="NAD(P)-binding Rossmann-fold domains"/>
    <property type="match status" value="1"/>
</dbReference>